<dbReference type="AlphaFoldDB" id="A0ABD3ULM5"/>
<keyword evidence="4" id="KW-1185">Reference proteome</keyword>
<dbReference type="InterPro" id="IPR050317">
    <property type="entry name" value="Plant_Fungal_Acyltransferase"/>
</dbReference>
<feature type="compositionally biased region" description="Basic and acidic residues" evidence="2">
    <location>
        <begin position="9"/>
        <end position="23"/>
    </location>
</feature>
<name>A0ABD3ULM5_9LAMI</name>
<comment type="caution">
    <text evidence="3">The sequence shown here is derived from an EMBL/GenBank/DDBJ whole genome shotgun (WGS) entry which is preliminary data.</text>
</comment>
<organism evidence="3 4">
    <name type="scientific">Penstemon smallii</name>
    <dbReference type="NCBI Taxonomy" id="265156"/>
    <lineage>
        <taxon>Eukaryota</taxon>
        <taxon>Viridiplantae</taxon>
        <taxon>Streptophyta</taxon>
        <taxon>Embryophyta</taxon>
        <taxon>Tracheophyta</taxon>
        <taxon>Spermatophyta</taxon>
        <taxon>Magnoliopsida</taxon>
        <taxon>eudicotyledons</taxon>
        <taxon>Gunneridae</taxon>
        <taxon>Pentapetalae</taxon>
        <taxon>asterids</taxon>
        <taxon>lamiids</taxon>
        <taxon>Lamiales</taxon>
        <taxon>Plantaginaceae</taxon>
        <taxon>Cheloneae</taxon>
        <taxon>Penstemon</taxon>
    </lineage>
</organism>
<evidence type="ECO:0000313" key="4">
    <source>
        <dbReference type="Proteomes" id="UP001634393"/>
    </source>
</evidence>
<accession>A0ABD3ULM5</accession>
<evidence type="ECO:0000256" key="2">
    <source>
        <dbReference type="SAM" id="MobiDB-lite"/>
    </source>
</evidence>
<evidence type="ECO:0000313" key="3">
    <source>
        <dbReference type="EMBL" id="KAL3849313.1"/>
    </source>
</evidence>
<evidence type="ECO:0000256" key="1">
    <source>
        <dbReference type="ARBA" id="ARBA00009861"/>
    </source>
</evidence>
<dbReference type="PANTHER" id="PTHR31642">
    <property type="entry name" value="TRICHOTHECENE 3-O-ACETYLTRANSFERASE"/>
    <property type="match status" value="1"/>
</dbReference>
<protein>
    <submittedName>
        <fullName evidence="3">Uncharacterized protein</fullName>
    </submittedName>
</protein>
<sequence length="454" mass="51147">MGVPNGNVEKFEHTNGVEKKENGSKVTKSKPVNVLPMGEKSSPKGIYMLSNLDQTFPYPIEILFAFEKVNNTINCVEILKESLSKALDEFYPLAWKVDVSWDGKMMVNSNAGDCGVPFLEAFCNEEMAVTIGDDITKIDLKLADYVYSGEKPYHTILDVPALSVQVTTFKCGGIILGVGFNHILMDGRSFADFLIYWCQITKKSHLSIPPHLDSSILSSRQPPKIQNSHPEYSKSKAPLIPQLTQKQIKINKSFTFTPLNLSLLNKLAMQNNPNFTPTAFELISAVIWICWTKALKLSPTKTTQILTAVDGRQKFDPPLPKPYFGNGIVWSCARSKVDDLTRAPFSFAVRIVQEAIKEVTEEYIRSAIDYHELTRKPLEQENTLWITKWSRLPFYEVDFMWGEPRQVAPASLVDNLVVTLSEGNKSEKLVVSLSLPAEAMEIFEEQMELKLKLN</sequence>
<dbReference type="PANTHER" id="PTHR31642:SF221">
    <property type="entry name" value="O-ACYLTRANSFERASE WSD1 C-TERMINAL DOMAIN-CONTAINING PROTEIN"/>
    <property type="match status" value="1"/>
</dbReference>
<dbReference type="EMBL" id="JBJXBP010000001">
    <property type="protein sequence ID" value="KAL3849313.1"/>
    <property type="molecule type" value="Genomic_DNA"/>
</dbReference>
<comment type="similarity">
    <text evidence="1">Belongs to the plant acyltransferase family.</text>
</comment>
<dbReference type="InterPro" id="IPR023213">
    <property type="entry name" value="CAT-like_dom_sf"/>
</dbReference>
<gene>
    <name evidence="3" type="ORF">ACJIZ3_011195</name>
</gene>
<dbReference type="Pfam" id="PF02458">
    <property type="entry name" value="Transferase"/>
    <property type="match status" value="1"/>
</dbReference>
<dbReference type="Gene3D" id="3.30.559.10">
    <property type="entry name" value="Chloramphenicol acetyltransferase-like domain"/>
    <property type="match status" value="2"/>
</dbReference>
<reference evidence="3 4" key="1">
    <citation type="submission" date="2024-12" db="EMBL/GenBank/DDBJ databases">
        <title>The unique morphological basis and parallel evolutionary history of personate flowers in Penstemon.</title>
        <authorList>
            <person name="Depatie T.H."/>
            <person name="Wessinger C.A."/>
        </authorList>
    </citation>
    <scope>NUCLEOTIDE SEQUENCE [LARGE SCALE GENOMIC DNA]</scope>
    <source>
        <strain evidence="3">WTNN_2</strain>
        <tissue evidence="3">Leaf</tissue>
    </source>
</reference>
<feature type="region of interest" description="Disordered" evidence="2">
    <location>
        <begin position="1"/>
        <end position="28"/>
    </location>
</feature>
<dbReference type="Proteomes" id="UP001634393">
    <property type="component" value="Unassembled WGS sequence"/>
</dbReference>
<proteinExistence type="inferred from homology"/>